<dbReference type="Proteomes" id="UP000268014">
    <property type="component" value="Unassembled WGS sequence"/>
</dbReference>
<feature type="compositionally biased region" description="Basic and acidic residues" evidence="1">
    <location>
        <begin position="49"/>
        <end position="106"/>
    </location>
</feature>
<dbReference type="SUPFAM" id="SSF49354">
    <property type="entry name" value="PapD-like"/>
    <property type="match status" value="1"/>
</dbReference>
<dbReference type="EMBL" id="UZAF01016518">
    <property type="protein sequence ID" value="VDO29504.1"/>
    <property type="molecule type" value="Genomic_DNA"/>
</dbReference>
<reference evidence="3 4" key="2">
    <citation type="submission" date="2018-11" db="EMBL/GenBank/DDBJ databases">
        <authorList>
            <consortium name="Pathogen Informatics"/>
        </authorList>
    </citation>
    <scope>NUCLEOTIDE SEQUENCE [LARGE SCALE GENOMIC DNA]</scope>
    <source>
        <strain evidence="3 4">MHpl1</strain>
    </source>
</reference>
<dbReference type="Gene3D" id="2.60.40.10">
    <property type="entry name" value="Immunoglobulins"/>
    <property type="match status" value="1"/>
</dbReference>
<keyword evidence="2" id="KW-0732">Signal</keyword>
<dbReference type="WBParaSite" id="HPLM_0000661201-mRNA-1">
    <property type="protein sequence ID" value="HPLM_0000661201-mRNA-1"/>
    <property type="gene ID" value="HPLM_0000661201"/>
</dbReference>
<sequence length="210" mass="24140">MIYLSVYLILPFLPYIYFAVQSGGKKKKDTTKKSRKKHSSKKDKKKEKKEKGKKEEKKEDEKKEEKKDEKKEGENKDEQKNEEGEKEGEKKGDEKDEEKEKDKNEEELPLDVTMPSESKEEPPAPGDTKKGIKLSPSSLAWEPKASKQVLKVTNATEEKQAMKIKCSNNAIFRCDFTFLSLNLEEQLWVKGIRTTTSLKTVHPKGETKAT</sequence>
<evidence type="ECO:0000313" key="5">
    <source>
        <dbReference type="WBParaSite" id="HPLM_0000661201-mRNA-1"/>
    </source>
</evidence>
<evidence type="ECO:0000256" key="2">
    <source>
        <dbReference type="SAM" id="SignalP"/>
    </source>
</evidence>
<feature type="compositionally biased region" description="Basic residues" evidence="1">
    <location>
        <begin position="24"/>
        <end position="48"/>
    </location>
</feature>
<dbReference type="OMA" id="WEPKASK"/>
<dbReference type="AlphaFoldDB" id="A0A0N4W8Q7"/>
<feature type="chain" id="PRO_5043123485" evidence="2">
    <location>
        <begin position="20"/>
        <end position="210"/>
    </location>
</feature>
<gene>
    <name evidence="3" type="ORF">HPLM_LOCUS6604</name>
</gene>
<dbReference type="STRING" id="6290.A0A0N4W8Q7"/>
<protein>
    <submittedName>
        <fullName evidence="5">Major sperm protein</fullName>
    </submittedName>
</protein>
<name>A0A0N4W8Q7_HAEPC</name>
<evidence type="ECO:0000256" key="1">
    <source>
        <dbReference type="SAM" id="MobiDB-lite"/>
    </source>
</evidence>
<organism evidence="5">
    <name type="scientific">Haemonchus placei</name>
    <name type="common">Barber's pole worm</name>
    <dbReference type="NCBI Taxonomy" id="6290"/>
    <lineage>
        <taxon>Eukaryota</taxon>
        <taxon>Metazoa</taxon>
        <taxon>Ecdysozoa</taxon>
        <taxon>Nematoda</taxon>
        <taxon>Chromadorea</taxon>
        <taxon>Rhabditida</taxon>
        <taxon>Rhabditina</taxon>
        <taxon>Rhabditomorpha</taxon>
        <taxon>Strongyloidea</taxon>
        <taxon>Trichostrongylidae</taxon>
        <taxon>Haemonchus</taxon>
    </lineage>
</organism>
<evidence type="ECO:0000313" key="4">
    <source>
        <dbReference type="Proteomes" id="UP000268014"/>
    </source>
</evidence>
<dbReference type="OrthoDB" id="5854731at2759"/>
<accession>A0A0N4W8Q7</accession>
<reference evidence="5" key="1">
    <citation type="submission" date="2016-04" db="UniProtKB">
        <authorList>
            <consortium name="WormBaseParasite"/>
        </authorList>
    </citation>
    <scope>IDENTIFICATION</scope>
</reference>
<evidence type="ECO:0000313" key="3">
    <source>
        <dbReference type="EMBL" id="VDO29504.1"/>
    </source>
</evidence>
<feature type="signal peptide" evidence="2">
    <location>
        <begin position="1"/>
        <end position="19"/>
    </location>
</feature>
<keyword evidence="4" id="KW-1185">Reference proteome</keyword>
<dbReference type="InterPro" id="IPR013783">
    <property type="entry name" value="Ig-like_fold"/>
</dbReference>
<proteinExistence type="predicted"/>
<feature type="compositionally biased region" description="Basic and acidic residues" evidence="1">
    <location>
        <begin position="117"/>
        <end position="130"/>
    </location>
</feature>
<feature type="region of interest" description="Disordered" evidence="1">
    <location>
        <begin position="21"/>
        <end position="142"/>
    </location>
</feature>
<dbReference type="InterPro" id="IPR008962">
    <property type="entry name" value="PapD-like_sf"/>
</dbReference>